<evidence type="ECO:0000256" key="3">
    <source>
        <dbReference type="ARBA" id="ARBA00022737"/>
    </source>
</evidence>
<dbReference type="Pfam" id="PF12171">
    <property type="entry name" value="zf-C2H2_jaz"/>
    <property type="match status" value="1"/>
</dbReference>
<feature type="domain" description="C2H2-type" evidence="9">
    <location>
        <begin position="663"/>
        <end position="690"/>
    </location>
</feature>
<keyword evidence="2" id="KW-0479">Metal-binding</keyword>
<keyword evidence="5" id="KW-0862">Zinc</keyword>
<feature type="domain" description="C2H2-type" evidence="9">
    <location>
        <begin position="831"/>
        <end position="858"/>
    </location>
</feature>
<dbReference type="InterPro" id="IPR022755">
    <property type="entry name" value="Znf_C2H2_jaz"/>
</dbReference>
<evidence type="ECO:0000256" key="1">
    <source>
        <dbReference type="ARBA" id="ARBA00004123"/>
    </source>
</evidence>
<comment type="subcellular location">
    <subcellularLocation>
        <location evidence="1">Nucleus</location>
    </subcellularLocation>
</comment>
<feature type="domain" description="C2H2-type" evidence="9">
    <location>
        <begin position="371"/>
        <end position="398"/>
    </location>
</feature>
<evidence type="ECO:0000259" key="9">
    <source>
        <dbReference type="PROSITE" id="PS50157"/>
    </source>
</evidence>
<keyword evidence="3" id="KW-0677">Repeat</keyword>
<evidence type="ECO:0000313" key="10">
    <source>
        <dbReference type="EMBL" id="KAJ4449099.1"/>
    </source>
</evidence>
<feature type="domain" description="C2H2-type" evidence="9">
    <location>
        <begin position="343"/>
        <end position="370"/>
    </location>
</feature>
<evidence type="ECO:0000256" key="4">
    <source>
        <dbReference type="ARBA" id="ARBA00022771"/>
    </source>
</evidence>
<reference evidence="10 11" key="1">
    <citation type="journal article" date="2022" name="Allergy">
        <title>Genome assembly and annotation of Periplaneta americana reveal a comprehensive cockroach allergen profile.</title>
        <authorList>
            <person name="Wang L."/>
            <person name="Xiong Q."/>
            <person name="Saelim N."/>
            <person name="Wang L."/>
            <person name="Nong W."/>
            <person name="Wan A.T."/>
            <person name="Shi M."/>
            <person name="Liu X."/>
            <person name="Cao Q."/>
            <person name="Hui J.H.L."/>
            <person name="Sookrung N."/>
            <person name="Leung T.F."/>
            <person name="Tungtrongchitr A."/>
            <person name="Tsui S.K.W."/>
        </authorList>
    </citation>
    <scope>NUCLEOTIDE SEQUENCE [LARGE SCALE GENOMIC DNA]</scope>
    <source>
        <strain evidence="10">PWHHKU_190912</strain>
    </source>
</reference>
<name>A0ABQ8TR58_PERAM</name>
<evidence type="ECO:0000256" key="5">
    <source>
        <dbReference type="ARBA" id="ARBA00022833"/>
    </source>
</evidence>
<feature type="domain" description="C2H2-type" evidence="9">
    <location>
        <begin position="803"/>
        <end position="830"/>
    </location>
</feature>
<dbReference type="Proteomes" id="UP001148838">
    <property type="component" value="Unassembled WGS sequence"/>
</dbReference>
<dbReference type="Gene3D" id="3.30.160.60">
    <property type="entry name" value="Classic Zinc Finger"/>
    <property type="match status" value="12"/>
</dbReference>
<keyword evidence="4 8" id="KW-0863">Zinc-finger</keyword>
<evidence type="ECO:0000313" key="11">
    <source>
        <dbReference type="Proteomes" id="UP001148838"/>
    </source>
</evidence>
<feature type="domain" description="C2H2-type" evidence="9">
    <location>
        <begin position="747"/>
        <end position="774"/>
    </location>
</feature>
<feature type="domain" description="C2H2-type" evidence="9">
    <location>
        <begin position="719"/>
        <end position="746"/>
    </location>
</feature>
<feature type="domain" description="C2H2-type" evidence="9">
    <location>
        <begin position="691"/>
        <end position="718"/>
    </location>
</feature>
<keyword evidence="7" id="KW-0539">Nucleus</keyword>
<dbReference type="InterPro" id="IPR013087">
    <property type="entry name" value="Znf_C2H2_type"/>
</dbReference>
<dbReference type="PANTHER" id="PTHR16515">
    <property type="entry name" value="PR DOMAIN ZINC FINGER PROTEIN"/>
    <property type="match status" value="1"/>
</dbReference>
<evidence type="ECO:0000256" key="7">
    <source>
        <dbReference type="ARBA" id="ARBA00023242"/>
    </source>
</evidence>
<dbReference type="SUPFAM" id="SSF57667">
    <property type="entry name" value="beta-beta-alpha zinc fingers"/>
    <property type="match status" value="8"/>
</dbReference>
<gene>
    <name evidence="10" type="ORF">ANN_00494</name>
</gene>
<dbReference type="SMART" id="SM00355">
    <property type="entry name" value="ZnF_C2H2"/>
    <property type="match status" value="13"/>
</dbReference>
<evidence type="ECO:0000256" key="8">
    <source>
        <dbReference type="PROSITE-ProRule" id="PRU00042"/>
    </source>
</evidence>
<dbReference type="PROSITE" id="PS00028">
    <property type="entry name" value="ZINC_FINGER_C2H2_1"/>
    <property type="match status" value="12"/>
</dbReference>
<dbReference type="InterPro" id="IPR036236">
    <property type="entry name" value="Znf_C2H2_sf"/>
</dbReference>
<sequence>MEGVMDIVKVETDCLESTSWSGLSYDVKQEIDPLSVMKWEAEDEPTMKTEGNSSSSVISSQQILVKCDENNIKNKSFPWHKLQVVVHLIAGRRLPGAAKSLACSHFNWTEHHRTGSVVRELFMKDSIYLSPRLTTLDELRCCIVTAVTPVRPDMMTTVWNEFDYRLDEKYQVTSVSMKTDIDEDTALLGCTRKSRGVDSCTGVEEDTDIFSSSKLQLSSYNTCNESHYGNRYSQSSDFAEPGVKCNETVTHTDTQGRNYKCDTCGELFRRREEFIAHARIHGMKKSFKCEICDKGFSTKNTYVTHIRIHTGEKPFSCEICGKLFRDSGNLTVHLRFHSGEKRYECEFCKKPFYRTTELLRHLRIHTGEKPYKCNFCGKGFAEVGNLTTHIRVHTGEKPYNCETCGKGFSKRGNLLTHVRIHSGEKPFRCLICAVMDLLKEETDCCGESTSWTAECYDVKQKIDPLSVVKCEAEDEPNTKPQVKSSSAVSGSEQILVKHEGDISDYLDVKIEAESSCNDQQSVLKEEENVDCNVDVMKSEVETSRCEGYHFMTVKPDDHAASSQKTDDDETSPQFTHVWLGMKKDVTEDVSALPCSTKRNTVLDNCTSIEKNAAVHNASERQLPRYPFLNEGHYGSSSSHSIPFNKPTRQRSEVGHTHVQGVTYKCDTCGEWFARKEEYLTHIRIHRLEYRFSCETCGKGFWTKSTYLAHVRIHTGEKPYSCDICEKSFRKSANLALHLRVHSGKKPFKCESCGKAFCRRMELVRHSRIHTGEKPYKCDFCGKGFAEIGNLTTHVRVHTGEKPYNCETCGKGFSKRGNLLTHARIHSGEKPFSCTVCDKNFSQYGHLSAHLRIHKRREALKAQYSLEAVADVENSKSSMD</sequence>
<comment type="caution">
    <text evidence="10">The sequence shown here is derived from an EMBL/GenBank/DDBJ whole genome shotgun (WGS) entry which is preliminary data.</text>
</comment>
<organism evidence="10 11">
    <name type="scientific">Periplaneta americana</name>
    <name type="common">American cockroach</name>
    <name type="synonym">Blatta americana</name>
    <dbReference type="NCBI Taxonomy" id="6978"/>
    <lineage>
        <taxon>Eukaryota</taxon>
        <taxon>Metazoa</taxon>
        <taxon>Ecdysozoa</taxon>
        <taxon>Arthropoda</taxon>
        <taxon>Hexapoda</taxon>
        <taxon>Insecta</taxon>
        <taxon>Pterygota</taxon>
        <taxon>Neoptera</taxon>
        <taxon>Polyneoptera</taxon>
        <taxon>Dictyoptera</taxon>
        <taxon>Blattodea</taxon>
        <taxon>Blattoidea</taxon>
        <taxon>Blattidae</taxon>
        <taxon>Blattinae</taxon>
        <taxon>Periplaneta</taxon>
    </lineage>
</organism>
<dbReference type="Pfam" id="PF00096">
    <property type="entry name" value="zf-C2H2"/>
    <property type="match status" value="11"/>
</dbReference>
<accession>A0ABQ8TR58</accession>
<feature type="domain" description="C2H2-type" evidence="9">
    <location>
        <begin position="399"/>
        <end position="426"/>
    </location>
</feature>
<dbReference type="InterPro" id="IPR050331">
    <property type="entry name" value="Zinc_finger"/>
</dbReference>
<evidence type="ECO:0000256" key="6">
    <source>
        <dbReference type="ARBA" id="ARBA00023125"/>
    </source>
</evidence>
<feature type="domain" description="C2H2-type" evidence="9">
    <location>
        <begin position="315"/>
        <end position="342"/>
    </location>
</feature>
<proteinExistence type="predicted"/>
<dbReference type="PROSITE" id="PS50157">
    <property type="entry name" value="ZINC_FINGER_C2H2_2"/>
    <property type="match status" value="13"/>
</dbReference>
<feature type="domain" description="C2H2-type" evidence="9">
    <location>
        <begin position="259"/>
        <end position="286"/>
    </location>
</feature>
<dbReference type="PANTHER" id="PTHR16515:SF49">
    <property type="entry name" value="GASTRULA ZINC FINGER PROTEIN XLCGF49.1-LIKE-RELATED"/>
    <property type="match status" value="1"/>
</dbReference>
<dbReference type="EMBL" id="JAJSOF020000003">
    <property type="protein sequence ID" value="KAJ4449099.1"/>
    <property type="molecule type" value="Genomic_DNA"/>
</dbReference>
<feature type="domain" description="C2H2-type" evidence="9">
    <location>
        <begin position="775"/>
        <end position="802"/>
    </location>
</feature>
<feature type="domain" description="C2H2-type" evidence="9">
    <location>
        <begin position="287"/>
        <end position="314"/>
    </location>
</feature>
<keyword evidence="11" id="KW-1185">Reference proteome</keyword>
<keyword evidence="6" id="KW-0238">DNA-binding</keyword>
<protein>
    <recommendedName>
        <fullName evidence="9">C2H2-type domain-containing protein</fullName>
    </recommendedName>
</protein>
<evidence type="ECO:0000256" key="2">
    <source>
        <dbReference type="ARBA" id="ARBA00022723"/>
    </source>
</evidence>